<evidence type="ECO:0000313" key="4">
    <source>
        <dbReference type="EMBL" id="JAS33786.1"/>
    </source>
</evidence>
<gene>
    <name evidence="4" type="ORF">g.40599</name>
</gene>
<organism evidence="4">
    <name type="scientific">Clastoptera arizonana</name>
    <name type="common">Arizona spittle bug</name>
    <dbReference type="NCBI Taxonomy" id="38151"/>
    <lineage>
        <taxon>Eukaryota</taxon>
        <taxon>Metazoa</taxon>
        <taxon>Ecdysozoa</taxon>
        <taxon>Arthropoda</taxon>
        <taxon>Hexapoda</taxon>
        <taxon>Insecta</taxon>
        <taxon>Pterygota</taxon>
        <taxon>Neoptera</taxon>
        <taxon>Paraneoptera</taxon>
        <taxon>Hemiptera</taxon>
        <taxon>Auchenorrhyncha</taxon>
        <taxon>Cercopoidea</taxon>
        <taxon>Clastopteridae</taxon>
        <taxon>Clastoptera</taxon>
    </lineage>
</organism>
<dbReference type="InterPro" id="IPR026854">
    <property type="entry name" value="VPS13_N"/>
</dbReference>
<evidence type="ECO:0000259" key="3">
    <source>
        <dbReference type="Pfam" id="PF12624"/>
    </source>
</evidence>
<name>A0A1B6E791_9HEMI</name>
<sequence length="3052" mass="341939">MFRIESYITSIILSYADRYIKNFRHQDAQVSLWEGDGSFQNLNLDLEVLEQELNLPLSFVSGHIHELLIHVPWTRLASEPVQVTINTIECVMKLKPPGSTPTVSQGEMKSKRLKPEEVPPSSYISSLVNKIICNLSITCNNLILKYVEEDIVLSMNIKTLTLNTVNADWISEFSDLSPSQLILRKLISLSDVTICLDKRNASGRIESYLEPLLYRCNMTVRLSRTYPSANALRAVATHIDIFCEQMAFTLSEPQVPMIMRLIALALALNRKQFTSQTSIATSVDATASSSDTESSDLSETAESWSSWVMSWVPSIYPLVGEDNDDLNSGNTIFQKSTFHFGFYVDTFMLALKLCEQELPTGKCQPNTYLHISLHGCLCDITLLNSTWTNVQMGISEASIQPAGDCCCGTSESNTSQQPYLSCGKIQDSFLDGSLFSGTQNHHDPETICNWDYHLSTLTETILLEKTPAFAIDYMFSSVIPKIYDSEDEEIEKLPPKERVLIRYVAGPMVIRVTSGLIHRIQMIMKAAANYDYNPYGSATQVPTIDKNVLHLSEHLSEGGFDWNEELISCYFPSHVSQFTAFGTKIEFYPANHMPVLQSTLGRKLSRPQKRAQNSMPAPSTSPPCVLFEWMCVYASLTRPYNPDKWLQMANCFESGKLPNEIIATAQTRLAFRVVGVSSSLNISHNQPMKLVEMSSITCDQTCHYLLQRLDREINSDTKAKIGRVTITSSRAKLLLLTNIIHSLVATNNKLKYQRCFNTIYHSSLIKDATKTTETIYLKISVEDINVRRVLTGISETVQFSNGAIQAFMIRLPEKGPEIETMILNAPDVDQTPNAPFLSVIFQYPKENSVYPPVLSFKSRELRLSIDPLLYDWLLYTPISMPTPLPNPKIIKSWKSVDSIKMRKVSESSLSSHPKRAVTPQESVHSSSEKETIPSAHPSSLPIFEAVQPVPVLPISERISSWFPVWKSLVITGDISQWSVYLPNYSLAESTPKSMESSLQDGIKNISRMLQVVVIKLPSTTLQCNSNKENPLDVVGRSIPIALPPSIWSPDKTNFPWILNIKDMQSYTLHGNKRLQLLKPVTVNCTITTSPKFSDDILTSLALCVHLQTFPVIISLSEDQVELLAGLMMNQSRVYNTLSTSWATETVPCEEPVVNVKLISSDESLSTSQPAEESVEGDIQNGVKLTAWFQWLIAKFTLKIYSSPAQNSNEDLKLALDVEDIILSLDVERVYHKIKLKVATASISHYTRKSLEKLWSLGAFKGFVMRGYDPDGVNISSAKKHTPDDATISSGFLTATLTRARCSNLHSKIGSPTKSKSISKKYTSNIEVENSFITEIVVKLQPLDFVLSPAILGTFFHVLDPLVSVTGPGCSSDTIPGSSLPLKFSTSSLPLLYLDLMTIRVMFPTSNMKEKNQHDVLIFQLDKLVVNPQPENPICRNPIRQDIYHAAEKRRILNIPGSEVEDRQYQIDFLFIKVSTGMWYELENVLMQEPTDTVVQNPALDWNEGRSPNAPEPNLLASIISPFNLSLVLAPAILFKNSILVCGHSAEVNGVSEINTKLSLDQLHLCSVLAAETRTVLHTVPKNKQNISVLKMHQFENESVGSIIHNLEFDSGIESVGSSIHTISKRVDQNMAAVHSLTTTGIQIHSPLPSTISHQPYSPLPKPNIVVPIELFVTGSGFNFVLFKKHQLNEEQGVEPLLYVQISQPHLYARRFGETTTSQISIFDLSLRTGKMNNLINNDEFSVKCFPLSIVKTRSGDPNPLTGIPPALLTARLTKANNKSPQLHLDMGRPLRVSISIEILEYFQRMKVLISNSLMVDNKGDEMDKSIQSKLEKLEDLLENEVDMNLQKYLTYFATISANTQQLVLALLSRNEENGGLTVSLSQLTAELSHQQTVSGSATIHNLSIATQSLPGHCPQLLINPWTFCIHTLLSWESWIPVNYSPVINLMVDSEVLRLDFSPDQLWRLQELVTEYDNFYKKQHKKDIEENQNIYEESITSPNCEEQHYHDDLQTGAFQFIDATKAFEGLPQTYQVVFSNGEGSSTTSPTMSWKYPQPRALTKLHIQPIPFTINSQSNSIFVCDQDSITVPSVKCVLQFYNNNQNTYMDYVEFSLSESEVCVVDLPTYLPELVANTTWRVVLGISNFDIPPIPVRALAGSLRVNSYFSPKLVPNIQLDFNFQSIQLSLWSQVSTIRPLPESLSRYFPDGCLPPDQDFLTASMDQTNFCFTLWPNKSRLLTIKTRPRLDVVSYVTLSKQCCVPPFPLMARVFSNPKDINKCSLVIGSVFVRLGPAICHTLAASSALWMQFTSKKPRHQVVLSPYVICNNSCIPIRIGQANTDEVIPLQCLQCHLYSWRTVKTKLLLRFSLLNSGAWSQGLSLQKEGSQVVKVKDKANRECALIITMKKISPAVFQVVVGGQLVLKNGISSPLELRIIPDHPEHRQTSLVLDAYSTPPSIILESQVTFSLRIRFNGFSDLWSGLIPLKYEGSKTKQWQVKVPLKEKGQFRSVWCRIVWNQAEDIQRLLVVISPMYTLWSLLPCEASVFIETPELNSTKSVMVSGRGVFQDLDCPGTNESIHNLTFQLDGRAPASRPHVPLSYPMIEGNTPPLKPLNLDMDSLLDELYDKVDRSTWPFLEPEWSSVHWMQSTQPDTVTHVKVKFIDECAKGSSLLVELQPWALLVNTLGCHVYLQACERIICSVPNHAIISPPLLESTFQVGVDINASFHLSSALQLSRDQGFYMPKISGLIPPTGYINTCIDCETSLCYTNVSSSEVKGIRLIHIKSSFVISNVSSDDLKVTPLAVRKSSGDVRRHSINTSALKSSLLLKSQRPTSKLKSQPITEWHSIGVHGDEIIPYIVVSKNNIHSCPLKIPEGPDKQSLPVIFPASTSEQHMPLLLTSQAKDGQTYLILWDQPYPQITIHNKTKQTVVFSKAQSEQGKEAMYDSEDWAWRLHIPSKCSAYYQLPPLGPPELGPPYLIPPVVIAVDMFYPAPNKEFKWSEAINLSTNNERRITMSGLPEISLSVYKKGFTTHVLLVEAKCKEIRAVDIRGQLSRDS</sequence>
<evidence type="ECO:0000256" key="2">
    <source>
        <dbReference type="SAM" id="MobiDB-lite"/>
    </source>
</evidence>
<feature type="non-terminal residue" evidence="4">
    <location>
        <position position="3052"/>
    </location>
</feature>
<protein>
    <recommendedName>
        <fullName evidence="3">Chorein N-terminal domain-containing protein</fullName>
    </recommendedName>
</protein>
<keyword evidence="1" id="KW-0813">Transport</keyword>
<accession>A0A1B6E791</accession>
<proteinExistence type="predicted"/>
<evidence type="ECO:0000256" key="1">
    <source>
        <dbReference type="ARBA" id="ARBA00022448"/>
    </source>
</evidence>
<feature type="region of interest" description="Disordered" evidence="2">
    <location>
        <begin position="904"/>
        <end position="935"/>
    </location>
</feature>
<dbReference type="EMBL" id="GEDC01003512">
    <property type="protein sequence ID" value="JAS33786.1"/>
    <property type="molecule type" value="Transcribed_RNA"/>
</dbReference>
<dbReference type="PANTHER" id="PTHR12517">
    <property type="entry name" value="VACUOLAR PROTEIN SORTING-ASSOCIATED PROTEIN 13B"/>
    <property type="match status" value="1"/>
</dbReference>
<reference evidence="4" key="1">
    <citation type="submission" date="2015-12" db="EMBL/GenBank/DDBJ databases">
        <title>De novo transcriptome assembly of four potential Pierce s Disease insect vectors from Arizona vineyards.</title>
        <authorList>
            <person name="Tassone E.E."/>
        </authorList>
    </citation>
    <scope>NUCLEOTIDE SEQUENCE</scope>
</reference>
<dbReference type="Pfam" id="PF12624">
    <property type="entry name" value="VPS13_N"/>
    <property type="match status" value="1"/>
</dbReference>
<feature type="domain" description="Chorein N-terminal" evidence="3">
    <location>
        <begin position="5"/>
        <end position="284"/>
    </location>
</feature>
<dbReference type="PANTHER" id="PTHR12517:SF0">
    <property type="entry name" value="INTERMEMBRANE LIPID TRANSFER PROTEIN VPS13B"/>
    <property type="match status" value="1"/>
</dbReference>
<dbReference type="InterPro" id="IPR039782">
    <property type="entry name" value="VPS13B"/>
</dbReference>